<evidence type="ECO:0000259" key="1">
    <source>
        <dbReference type="Pfam" id="PF13340"/>
    </source>
</evidence>
<dbReference type="RefSeq" id="WP_382052374.1">
    <property type="nucleotide sequence ID" value="NZ_BAAATG010000050.1"/>
</dbReference>
<dbReference type="PANTHER" id="PTHR46637">
    <property type="entry name" value="TIS1421-TRANSPOSASE PROTEIN A"/>
    <property type="match status" value="1"/>
</dbReference>
<dbReference type="Pfam" id="PF13340">
    <property type="entry name" value="DUF4096"/>
    <property type="match status" value="1"/>
</dbReference>
<feature type="domain" description="Insertion element IS402-like" evidence="1">
    <location>
        <begin position="8"/>
        <end position="80"/>
    </location>
</feature>
<comment type="caution">
    <text evidence="3">The sequence shown here is derived from an EMBL/GenBank/DDBJ whole genome shotgun (WGS) entry which is preliminary data.</text>
</comment>
<gene>
    <name evidence="3" type="ORF">ACFPWV_07460</name>
</gene>
<accession>A0ABW0DLN5</accession>
<organism evidence="3 4">
    <name type="scientific">Streptomyces atrovirens</name>
    <dbReference type="NCBI Taxonomy" id="285556"/>
    <lineage>
        <taxon>Bacteria</taxon>
        <taxon>Bacillati</taxon>
        <taxon>Actinomycetota</taxon>
        <taxon>Actinomycetes</taxon>
        <taxon>Kitasatosporales</taxon>
        <taxon>Streptomycetaceae</taxon>
        <taxon>Streptomyces</taxon>
    </lineage>
</organism>
<protein>
    <submittedName>
        <fullName evidence="3">Transposase</fullName>
    </submittedName>
</protein>
<dbReference type="InterPro" id="IPR052909">
    <property type="entry name" value="Transposase_6_like"/>
</dbReference>
<evidence type="ECO:0000259" key="2">
    <source>
        <dbReference type="Pfam" id="PF21368"/>
    </source>
</evidence>
<dbReference type="PANTHER" id="PTHR46637:SF1">
    <property type="entry name" value="BLL5188 PROTEIN"/>
    <property type="match status" value="1"/>
</dbReference>
<reference evidence="4" key="1">
    <citation type="journal article" date="2019" name="Int. J. Syst. Evol. Microbiol.">
        <title>The Global Catalogue of Microorganisms (GCM) 10K type strain sequencing project: providing services to taxonomists for standard genome sequencing and annotation.</title>
        <authorList>
            <consortium name="The Broad Institute Genomics Platform"/>
            <consortium name="The Broad Institute Genome Sequencing Center for Infectious Disease"/>
            <person name="Wu L."/>
            <person name="Ma J."/>
        </authorList>
    </citation>
    <scope>NUCLEOTIDE SEQUENCE [LARGE SCALE GENOMIC DNA]</scope>
    <source>
        <strain evidence="4">CGMCC 4.7131</strain>
    </source>
</reference>
<dbReference type="InterPro" id="IPR025161">
    <property type="entry name" value="IS402-like_dom"/>
</dbReference>
<dbReference type="Proteomes" id="UP001596035">
    <property type="component" value="Unassembled WGS sequence"/>
</dbReference>
<evidence type="ECO:0000313" key="4">
    <source>
        <dbReference type="Proteomes" id="UP001596035"/>
    </source>
</evidence>
<dbReference type="EMBL" id="JBHSKN010000007">
    <property type="protein sequence ID" value="MFC5239731.1"/>
    <property type="molecule type" value="Genomic_DNA"/>
</dbReference>
<proteinExistence type="predicted"/>
<sequence length="154" mass="17003">MHGQLVVWGIARPLLPPARVRPQGGGVANIDDEAVFAAIIYVLVSGCAWRALPPCFGASKSTVHRRFLIWSRAGVRGRLHQKVLELLDGQNLVDLSRAVLGSAHVRALADLAHAGWQPSDWARIMRQRRRKTVVACDVCHDRIHSEQPARSLTP</sequence>
<dbReference type="InterPro" id="IPR049030">
    <property type="entry name" value="AI2M-like_HNH"/>
</dbReference>
<name>A0ABW0DLN5_9ACTN</name>
<keyword evidence="4" id="KW-1185">Reference proteome</keyword>
<evidence type="ECO:0000313" key="3">
    <source>
        <dbReference type="EMBL" id="MFC5239731.1"/>
    </source>
</evidence>
<feature type="domain" description="AI2M/AI1M-like HNH endonuclease" evidence="2">
    <location>
        <begin position="104"/>
        <end position="140"/>
    </location>
</feature>
<dbReference type="Pfam" id="PF21368">
    <property type="entry name" value="AI2M-like_HNH"/>
    <property type="match status" value="1"/>
</dbReference>